<sequence>MHLLIVRFIYGDAIMHYIRLVLHKILDNKKYSISLTKKNSKRRNWNGKFDKTPGRLIGISIIRIYQLTFSNIFGNSCRYLPTCSEYGYEAIARYGLWIGGWLTFFRFIRCNPLGSHGFDPVPNDIPKKQQ</sequence>
<dbReference type="NCBIfam" id="TIGR00278">
    <property type="entry name" value="membrane protein insertion efficiency factor YidD"/>
    <property type="match status" value="1"/>
</dbReference>
<dbReference type="GO" id="GO:0005886">
    <property type="term" value="C:plasma membrane"/>
    <property type="evidence" value="ECO:0007669"/>
    <property type="project" value="UniProtKB-SubCell"/>
</dbReference>
<dbReference type="Pfam" id="PF01809">
    <property type="entry name" value="YidD"/>
    <property type="match status" value="1"/>
</dbReference>
<dbReference type="eggNOG" id="COG0759">
    <property type="taxonomic scope" value="Bacteria"/>
</dbReference>
<name>U6B7N1_9HYPH</name>
<dbReference type="AlphaFoldDB" id="U6B7N1"/>
<comment type="subcellular location">
    <subcellularLocation>
        <location evidence="1">Cell membrane</location>
        <topology evidence="1">Peripheral membrane protein</topology>
        <orientation evidence="1">Cytoplasmic side</orientation>
    </subcellularLocation>
</comment>
<evidence type="ECO:0000313" key="3">
    <source>
        <dbReference type="Proteomes" id="UP000017862"/>
    </source>
</evidence>
<evidence type="ECO:0000313" key="2">
    <source>
        <dbReference type="EMBL" id="AHA27871.1"/>
    </source>
</evidence>
<dbReference type="SMART" id="SM01234">
    <property type="entry name" value="Haemolytic"/>
    <property type="match status" value="1"/>
</dbReference>
<dbReference type="Proteomes" id="UP000017862">
    <property type="component" value="Chromosome"/>
</dbReference>
<dbReference type="KEGG" id="lar:lam_518"/>
<evidence type="ECO:0000256" key="1">
    <source>
        <dbReference type="HAMAP-Rule" id="MF_00386"/>
    </source>
</evidence>
<dbReference type="InterPro" id="IPR002696">
    <property type="entry name" value="Membr_insert_effic_factor_YidD"/>
</dbReference>
<reference evidence="2 3" key="1">
    <citation type="journal article" date="2014" name="Mol. Plant Microbe Interact.">
        <title>The complete genome sequence of Candidatus Liberibacter americanus, associated with citrus Huanglongbing.</title>
        <authorList>
            <person name="Wulff N.A."/>
            <person name="Zhang S."/>
            <person name="Setubal J.C."/>
            <person name="Almeida N.F."/>
            <person name="Martins E.C."/>
            <person name="Harakava R."/>
            <person name="Kumar D."/>
            <person name="Rangel L.T."/>
            <person name="Foissac X."/>
            <person name="Bove J."/>
            <person name="Gabriel D.W."/>
        </authorList>
    </citation>
    <scope>NUCLEOTIDE SEQUENCE [LARGE SCALE GENOMIC DNA]</scope>
    <source>
        <strain evidence="2 3">Sao Paulo</strain>
    </source>
</reference>
<keyword evidence="1" id="KW-1003">Cell membrane</keyword>
<protein>
    <recommendedName>
        <fullName evidence="1">Putative membrane protein insertion efficiency factor</fullName>
    </recommendedName>
</protein>
<dbReference type="HOGENOM" id="CLU_144811_0_1_5"/>
<dbReference type="PANTHER" id="PTHR33383">
    <property type="entry name" value="MEMBRANE PROTEIN INSERTION EFFICIENCY FACTOR-RELATED"/>
    <property type="match status" value="1"/>
</dbReference>
<dbReference type="HAMAP" id="MF_00386">
    <property type="entry name" value="UPF0161_YidD"/>
    <property type="match status" value="1"/>
</dbReference>
<dbReference type="EMBL" id="CP006604">
    <property type="protein sequence ID" value="AHA27871.1"/>
    <property type="molecule type" value="Genomic_DNA"/>
</dbReference>
<organism evidence="2 3">
    <name type="scientific">Candidatus Liberibacter americanus str. Sao Paulo</name>
    <dbReference type="NCBI Taxonomy" id="1261131"/>
    <lineage>
        <taxon>Bacteria</taxon>
        <taxon>Pseudomonadati</taxon>
        <taxon>Pseudomonadota</taxon>
        <taxon>Alphaproteobacteria</taxon>
        <taxon>Hyphomicrobiales</taxon>
        <taxon>Rhizobiaceae</taxon>
        <taxon>Liberibacter</taxon>
    </lineage>
</organism>
<dbReference type="PANTHER" id="PTHR33383:SF1">
    <property type="entry name" value="MEMBRANE PROTEIN INSERTION EFFICIENCY FACTOR-RELATED"/>
    <property type="match status" value="1"/>
</dbReference>
<dbReference type="STRING" id="1261131.lam_518"/>
<comment type="similarity">
    <text evidence="1">Belongs to the UPF0161 family.</text>
</comment>
<proteinExistence type="inferred from homology"/>
<gene>
    <name evidence="2" type="primary">yidD</name>
    <name evidence="2" type="ORF">lam_518</name>
</gene>
<keyword evidence="1" id="KW-0472">Membrane</keyword>
<comment type="function">
    <text evidence="1">Could be involved in insertion of integral membrane proteins into the membrane.</text>
</comment>
<keyword evidence="3" id="KW-1185">Reference proteome</keyword>
<dbReference type="PATRIC" id="fig|1261131.3.peg.492"/>
<accession>U6B7N1</accession>